<dbReference type="RefSeq" id="WP_082268253.1">
    <property type="nucleotide sequence ID" value="NZ_CP072853.1"/>
</dbReference>
<dbReference type="EMBL" id="NKYG02000001">
    <property type="protein sequence ID" value="KAK2618353.1"/>
    <property type="molecule type" value="Genomic_DNA"/>
</dbReference>
<sequence length="63" mass="7602">MLTIPSLNLVKNMPIPTLRVEYPKNRDWQNLEIRKLQTVKQKFNPNKKKGLCLKSYVRYNKRD</sequence>
<dbReference type="AlphaFoldDB" id="A0AAV9FQC8"/>
<comment type="caution">
    <text evidence="1">The sequence shown here is derived from an EMBL/GenBank/DDBJ whole genome shotgun (WGS) entry which is preliminary data.</text>
</comment>
<accession>A0AAV9FQC8</accession>
<proteinExistence type="predicted"/>
<organism evidence="1 2">
    <name type="scientific">Leptospira interrogans</name>
    <dbReference type="NCBI Taxonomy" id="173"/>
    <lineage>
        <taxon>Bacteria</taxon>
        <taxon>Pseudomonadati</taxon>
        <taxon>Spirochaetota</taxon>
        <taxon>Spirochaetia</taxon>
        <taxon>Leptospirales</taxon>
        <taxon>Leptospiraceae</taxon>
        <taxon>Leptospira</taxon>
    </lineage>
</organism>
<gene>
    <name evidence="1" type="ORF">CFV95_004615</name>
</gene>
<evidence type="ECO:0000313" key="1">
    <source>
        <dbReference type="EMBL" id="KAK2618353.1"/>
    </source>
</evidence>
<reference evidence="1" key="1">
    <citation type="submission" date="2023-10" db="EMBL/GenBank/DDBJ databases">
        <title>Genomic and proteomic analysis of Leptospira interrogans strain CUDO8.</title>
        <authorList>
            <person name="Boonciew P."/>
            <person name="Kurilung A."/>
            <person name="Prapasarakul N."/>
        </authorList>
    </citation>
    <scope>NUCLEOTIDE SEQUENCE</scope>
    <source>
        <strain evidence="1">CUDO8</strain>
    </source>
</reference>
<name>A0AAV9FQC8_LEPIR</name>
<dbReference type="Proteomes" id="UP000218471">
    <property type="component" value="Unassembled WGS sequence"/>
</dbReference>
<protein>
    <submittedName>
        <fullName evidence="1">Uncharacterized protein</fullName>
    </submittedName>
</protein>
<evidence type="ECO:0000313" key="2">
    <source>
        <dbReference type="Proteomes" id="UP000218471"/>
    </source>
</evidence>